<dbReference type="PANTHER" id="PTHR23272">
    <property type="entry name" value="BED FINGER-RELATED"/>
    <property type="match status" value="1"/>
</dbReference>
<proteinExistence type="predicted"/>
<evidence type="ECO:0000259" key="1">
    <source>
        <dbReference type="Pfam" id="PF14372"/>
    </source>
</evidence>
<dbReference type="Pfam" id="PF14372">
    <property type="entry name" value="hAT-like_RNase-H"/>
    <property type="match status" value="1"/>
</dbReference>
<dbReference type="OrthoDB" id="2610923at2759"/>
<keyword evidence="2" id="KW-1185">Reference proteome</keyword>
<evidence type="ECO:0000313" key="3">
    <source>
        <dbReference type="RefSeq" id="XP_038984796.1"/>
    </source>
</evidence>
<sequence length="212" mass="24557">MLESALEFKPMFPVYKERDSNYKWLPSEEDWIRATEVSKFLEVFNEATEVFSGRQYPISNLFLKEIWRVKKKLNDMSFDTRDFVMRMARRMYEKIEKYWGDCNLLMAIGGRVLDQYRSSLKPETVQALICTGEWLRHELGLVQSSNVDEEFMRWNKESTKTGLIVIAFVQGVIKLLRCTSACASYSCSECTPKSMQLQTVSLQFCPAGASCG</sequence>
<dbReference type="GO" id="GO:0003677">
    <property type="term" value="F:DNA binding"/>
    <property type="evidence" value="ECO:0007669"/>
    <property type="project" value="InterPro"/>
</dbReference>
<dbReference type="InterPro" id="IPR025525">
    <property type="entry name" value="hAT-like_transposase_RNase-H"/>
</dbReference>
<gene>
    <name evidence="3" type="primary">LOC103705557</name>
</gene>
<dbReference type="GeneID" id="103705557"/>
<dbReference type="GO" id="GO:0046983">
    <property type="term" value="F:protein dimerization activity"/>
    <property type="evidence" value="ECO:0007669"/>
    <property type="project" value="InterPro"/>
</dbReference>
<dbReference type="InterPro" id="IPR012337">
    <property type="entry name" value="RNaseH-like_sf"/>
</dbReference>
<organism evidence="2 3">
    <name type="scientific">Phoenix dactylifera</name>
    <name type="common">Date palm</name>
    <dbReference type="NCBI Taxonomy" id="42345"/>
    <lineage>
        <taxon>Eukaryota</taxon>
        <taxon>Viridiplantae</taxon>
        <taxon>Streptophyta</taxon>
        <taxon>Embryophyta</taxon>
        <taxon>Tracheophyta</taxon>
        <taxon>Spermatophyta</taxon>
        <taxon>Magnoliopsida</taxon>
        <taxon>Liliopsida</taxon>
        <taxon>Arecaceae</taxon>
        <taxon>Coryphoideae</taxon>
        <taxon>Phoeniceae</taxon>
        <taxon>Phoenix</taxon>
    </lineage>
</organism>
<name>A0A8B9ADK7_PHODC</name>
<reference evidence="2" key="1">
    <citation type="journal article" date="2019" name="Nat. Commun.">
        <title>Genome-wide association mapping of date palm fruit traits.</title>
        <authorList>
            <person name="Hazzouri K.M."/>
            <person name="Gros-Balthazard M."/>
            <person name="Flowers J.M."/>
            <person name="Copetti D."/>
            <person name="Lemansour A."/>
            <person name="Lebrun M."/>
            <person name="Masmoudi K."/>
            <person name="Ferrand S."/>
            <person name="Dhar M.I."/>
            <person name="Fresquez Z.A."/>
            <person name="Rosas U."/>
            <person name="Zhang J."/>
            <person name="Talag J."/>
            <person name="Lee S."/>
            <person name="Kudrna D."/>
            <person name="Powell R.F."/>
            <person name="Leitch I.J."/>
            <person name="Krueger R.R."/>
            <person name="Wing R.A."/>
            <person name="Amiri K.M.A."/>
            <person name="Purugganan M.D."/>
        </authorList>
    </citation>
    <scope>NUCLEOTIDE SEQUENCE [LARGE SCALE GENOMIC DNA]</scope>
    <source>
        <strain evidence="2">cv. Khalas</strain>
    </source>
</reference>
<feature type="domain" description="hAT-like transposase RNase-H fold" evidence="1">
    <location>
        <begin position="52"/>
        <end position="109"/>
    </location>
</feature>
<dbReference type="SUPFAM" id="SSF53098">
    <property type="entry name" value="Ribonuclease H-like"/>
    <property type="match status" value="1"/>
</dbReference>
<dbReference type="PANTHER" id="PTHR23272:SF190">
    <property type="entry name" value="ZINC FINGER, BED-TYPE-RELATED"/>
    <property type="match status" value="1"/>
</dbReference>
<dbReference type="KEGG" id="pda:103705557"/>
<protein>
    <submittedName>
        <fullName evidence="3">Zinc finger BED domain-containing protein RICESLEEPER 2-like isoform X1</fullName>
    </submittedName>
</protein>
<dbReference type="AlphaFoldDB" id="A0A8B9ADK7"/>
<evidence type="ECO:0000313" key="2">
    <source>
        <dbReference type="Proteomes" id="UP000228380"/>
    </source>
</evidence>
<dbReference type="RefSeq" id="XP_038984796.1">
    <property type="nucleotide sequence ID" value="XM_039128868.1"/>
</dbReference>
<accession>A0A8B9ADK7</accession>
<reference evidence="3" key="2">
    <citation type="submission" date="2025-08" db="UniProtKB">
        <authorList>
            <consortium name="RefSeq"/>
        </authorList>
    </citation>
    <scope>IDENTIFICATION</scope>
    <source>
        <tissue evidence="3">Young leaves</tissue>
    </source>
</reference>
<dbReference type="Proteomes" id="UP000228380">
    <property type="component" value="Chromosome 8"/>
</dbReference>